<proteinExistence type="predicted"/>
<protein>
    <submittedName>
        <fullName evidence="1">Uncharacterized protein</fullName>
    </submittedName>
</protein>
<comment type="caution">
    <text evidence="1">The sequence shown here is derived from an EMBL/GenBank/DDBJ whole genome shotgun (WGS) entry which is preliminary data.</text>
</comment>
<name>A0ACC1PPH2_9PEZI</name>
<dbReference type="EMBL" id="JAPDGR010000116">
    <property type="protein sequence ID" value="KAJ2995920.1"/>
    <property type="molecule type" value="Genomic_DNA"/>
</dbReference>
<evidence type="ECO:0000313" key="2">
    <source>
        <dbReference type="Proteomes" id="UP001143856"/>
    </source>
</evidence>
<accession>A0ACC1PPH2</accession>
<organism evidence="1 2">
    <name type="scientific">Xylaria curta</name>
    <dbReference type="NCBI Taxonomy" id="42375"/>
    <lineage>
        <taxon>Eukaryota</taxon>
        <taxon>Fungi</taxon>
        <taxon>Dikarya</taxon>
        <taxon>Ascomycota</taxon>
        <taxon>Pezizomycotina</taxon>
        <taxon>Sordariomycetes</taxon>
        <taxon>Xylariomycetidae</taxon>
        <taxon>Xylariales</taxon>
        <taxon>Xylariaceae</taxon>
        <taxon>Xylaria</taxon>
    </lineage>
</organism>
<gene>
    <name evidence="1" type="ORF">NUW58_g1137</name>
</gene>
<evidence type="ECO:0000313" key="1">
    <source>
        <dbReference type="EMBL" id="KAJ2995920.1"/>
    </source>
</evidence>
<dbReference type="Proteomes" id="UP001143856">
    <property type="component" value="Unassembled WGS sequence"/>
</dbReference>
<reference evidence="1" key="1">
    <citation type="submission" date="2022-10" db="EMBL/GenBank/DDBJ databases">
        <title>Genome Sequence of Xylaria curta.</title>
        <authorList>
            <person name="Buettner E."/>
        </authorList>
    </citation>
    <scope>NUCLEOTIDE SEQUENCE</scope>
    <source>
        <strain evidence="1">Babe10</strain>
    </source>
</reference>
<keyword evidence="2" id="KW-1185">Reference proteome</keyword>
<sequence>MSSGPEPIAIVGSGCRFPGGSNSPSKLWELLKSPRDLSIKVPANRWNADAFYHPEATHHGTTNAMKSYFLEEDVLQFDTGFFNIQPVESEVIDPQQRLLMETVYDSLCAAGLRMEKLRGSSTAVYVGMMCDDWYTIHSRDFENLPTYAATGSARSIVSNRISYFFDWHGPSMTIDTACSSSLVAVHHAVQALRSGEAEVAVASGTNLLLSPGMYISESNLRMLSPTGHCSMWDTAADGYARGEGVAAVVLKTLRQAIADGDPIECVIRETGVNQDGRTPGLTMPSNTAQAALIRDTYHRAGLDLHNPKDRPQFFQAHGTGTQAGDPQEAQAISSSLFPKDFKADQKLYVGSVKTIIGHTEGSAGLASLISTSLALRNAIIPPNLHFSSLNPKVAPYYKNLQIAQQATPWPSLGAGEVRRASVNSFGFGGTNAHAIIESYEGQRPSASGNDKLTLYTPLTFSAWSEKALLTMLSDYSAYLKQSSHVKLSDLAWTLQERRSTLPYRKAVTGTNWQQLANNLQAIVDSKDKHPDLSVRQSGISGTPQILGVFTGQGAQWPRMGAILVESSSFAKRRIVQLDDALQTLPQEDRPSWTILNELLAASETSRIAEAALSQPLCTAVQVLLVDILSAAGVNFTAVIGHSSGEIGAAYAAGLLSASDAIRVAYYRGLYAKLAASPNGSKGAMMAVGTSHEDALAFCQQEAYLGRISVAAVNSSSSVTLSGDIDAIDEAHAEFKERQTFARKLKVDTAYHSAHMLTCSDPYLKAMKRVLAGPNKGTGPAWYSSVREGVKMSADTLTESYWVDNMCNPVLFSSALAHAVTACAGFDMAIEVGPHPALKGPATANLEEIGVKVPYTGVIARGQNDVEEVATFLGFLWARLGPDNVNLDAVQSLLSGVTDHHAVLRDLPSYPFDHNRPYSIGSRVSNHYNHRKTTPNPILGTVCSEGTTTQEVQWRNLLRANETPWLRGHKLQGQTVFPATGYVAMAIEAMKSLAGQDQIACFKITDLEINRAISINDDGAGVETIFSVSSIERTTDAITAHFTCHSLNSGDQNVALNAQGHATIQLAAADADYLPVLSTDAYNLVDVDISAFYANLSRIGYEYSHPFQGISLVKRKPGYSTGLLIDQSESNWEDRVVVHPGMLDSALQTAFAALSFPGDGQLWSLHVPTHISSIAINPYFTSMVQGKQTNMTYESFIRAQGATIEADIHISTEDSAHSFVQFEGVKLSPFSPASAATDTPMFSNFHYCLSSPDGTIAAEGEVLSEGEVEVYMDIDRIAFWYIRHVAKTIAQEERDTLLPHFQHYLKWCDHMVNLVSQGKHQKVLPNAMSDTREQIDAILHKHKGRDDIRFVQVVGDHLVEVIRAGTSMLEYMNQDGLLAAFYDNGLAAGPNNRWLARLTTQIAKRYPGINILEIGAGTGATTESILPALGQSFSSYTFTDISSGFFPEAEKRFEKFANRMIYKTFNMERSPTDQSYTEGHYDVVIAANVLHVSPDMESSMANVRRLLKPGGYLIVLEVTSTELLFSGMTVGTLPGWWIAAEKGRPWGPSLTLDQWDHVLVQTGFSGIDTTTPDISSSLPVTVFVSQAVDDRVSLLRNPTTANFQLETRADVLAIIGGTSLPVYRLIEEVTAYLSPLFSDLMVFETLEEMYQTRDSLVQGMTVLNLADLDQPFMATQSPEKFESLKCLWRMAGPIVWVTQNARDAQPYSYMMVGFGRTVKTEYPNINLQTFDIDSLKSDSSLLISEALIRHHLLNSWGEDTSSLLWTIEPEVSVQKERTLITRLFPNQAKNDRYNSQRRTVFTDVDPKVETLRLTGSQDALELQQISPLRRPIEAKAECRTIRVTYSLLKSIKINNAGFFRLCMGVDVATGERVVALSNSEESPAVIPTQWCLALGGDSKSPEELLASIAVHLIAERILSLVPEGDAVLIHEPDTTMIPTIQRLAREKKATPYFTSAYPSSHPDVAFVHPQSSRFVIQDQLPASVGAMVYFSNSKESEVVRRSIEKCLPKRCGLIPVSSFLSNEVESIPAIEFSHLACSPRVLSLGDVSTHSMTEGKLTVIDWTPPSVPAKVLPIDTGILFRSDKTYLLVGMAGELGQSLCGWMVAHGARHVVLCSRNPKVNPKFVAAMKKKGADIRPMSLDITNRRSLYECHKQICMTMPEIVGVVNGAMILQDDLFEKYDIRAVPERFSGQSNYSSANTFMTSMMYQRKKRGVAGSAMDIPAVVGIGYAAQGANFDFEYFTTLGYINISEYDFRTLFAEAILSGRPGSPDQAEVATGVNYVPADLHVKETHRRDVKFSHYIVREDQNATSDTNKAAVRVKTQLQQAKSKADVSDIIRDAFLFKLKRVLQIAEEDVVDDSVALVEQGVDSLVAVDIRSWFFKEVEVDIPVLKVLGGSSIADLIAIAAEKIPETLVNFSGAGEAKASVSAAPAPSPSPLPSKPMALKHVLKDETFLSPARQIASGLVPVGTPSSLSNFTPNMTPTFTPAGSLSEATASSSGSSPVLEPKSVGDEKLNISVSVLEVSELD</sequence>